<gene>
    <name evidence="5" type="ORF">SAMN02745674_02861</name>
</gene>
<dbReference type="Pfam" id="PF13692">
    <property type="entry name" value="Glyco_trans_1_4"/>
    <property type="match status" value="1"/>
</dbReference>
<dbReference type="AlphaFoldDB" id="A0A1T4SH30"/>
<dbReference type="EMBL" id="FUXP01000019">
    <property type="protein sequence ID" value="SKA27604.1"/>
    <property type="molecule type" value="Genomic_DNA"/>
</dbReference>
<dbReference type="PANTHER" id="PTHR43179:SF12">
    <property type="entry name" value="GALACTOFURANOSYLTRANSFERASE GLFT2"/>
    <property type="match status" value="1"/>
</dbReference>
<feature type="domain" description="Glycosyltransferase 2-like" evidence="4">
    <location>
        <begin position="222"/>
        <end position="334"/>
    </location>
</feature>
<keyword evidence="3 5" id="KW-0808">Transferase</keyword>
<evidence type="ECO:0000256" key="3">
    <source>
        <dbReference type="ARBA" id="ARBA00022679"/>
    </source>
</evidence>
<reference evidence="5 6" key="1">
    <citation type="submission" date="2017-02" db="EMBL/GenBank/DDBJ databases">
        <authorList>
            <person name="Peterson S.W."/>
        </authorList>
    </citation>
    <scope>NUCLEOTIDE SEQUENCE [LARGE SCALE GENOMIC DNA]</scope>
    <source>
        <strain evidence="5 6">DSM 21749</strain>
    </source>
</reference>
<name>A0A1T4SH30_9GAMM</name>
<evidence type="ECO:0000256" key="1">
    <source>
        <dbReference type="ARBA" id="ARBA00006739"/>
    </source>
</evidence>
<dbReference type="GO" id="GO:0016757">
    <property type="term" value="F:glycosyltransferase activity"/>
    <property type="evidence" value="ECO:0007669"/>
    <property type="project" value="UniProtKB-KW"/>
</dbReference>
<dbReference type="Proteomes" id="UP000190061">
    <property type="component" value="Unassembled WGS sequence"/>
</dbReference>
<protein>
    <submittedName>
        <fullName evidence="5">Glycosyltransferase, GT2 family</fullName>
    </submittedName>
</protein>
<proteinExistence type="inferred from homology"/>
<dbReference type="Pfam" id="PF00535">
    <property type="entry name" value="Glycos_transf_2"/>
    <property type="match status" value="1"/>
</dbReference>
<dbReference type="SUPFAM" id="SSF53448">
    <property type="entry name" value="Nucleotide-diphospho-sugar transferases"/>
    <property type="match status" value="1"/>
</dbReference>
<dbReference type="STRING" id="1122188.SAMN02745674_02861"/>
<organism evidence="5 6">
    <name type="scientific">Lysobacter spongiicola DSM 21749</name>
    <dbReference type="NCBI Taxonomy" id="1122188"/>
    <lineage>
        <taxon>Bacteria</taxon>
        <taxon>Pseudomonadati</taxon>
        <taxon>Pseudomonadota</taxon>
        <taxon>Gammaproteobacteria</taxon>
        <taxon>Lysobacterales</taxon>
        <taxon>Lysobacteraceae</taxon>
        <taxon>Novilysobacter</taxon>
    </lineage>
</organism>
<dbReference type="InterPro" id="IPR029044">
    <property type="entry name" value="Nucleotide-diphossugar_trans"/>
</dbReference>
<keyword evidence="6" id="KW-1185">Reference proteome</keyword>
<evidence type="ECO:0000259" key="4">
    <source>
        <dbReference type="Pfam" id="PF00535"/>
    </source>
</evidence>
<keyword evidence="2" id="KW-0328">Glycosyltransferase</keyword>
<dbReference type="Gene3D" id="3.40.50.2000">
    <property type="entry name" value="Glycogen Phosphorylase B"/>
    <property type="match status" value="2"/>
</dbReference>
<comment type="similarity">
    <text evidence="1">Belongs to the glycosyltransferase 2 family.</text>
</comment>
<sequence>MMNNIEADIRLIARSRFFDHKWYLSRYPDVASAGIDPVEHYVRFGVVMGRDPSPRFDTARYIQDNPDLLVLGVNPLAHYIRFHRGEADQRVEGVLRKASVRGYLDRADSRGLSGWAVNEAAPGKPVQLAVYVDDEHFVDLVTSRERPDLTKLDVDGSVAGFEYACTGAPFPHGAVIDVRVKGIGASLSRSPRVVAEGGGGEAVASSRYFDAWMEGRVREVAVVIPVFNAYDAVRDCLRSVAQVTSNDVAVMVINDCSTDERMAPMLKEAATRYGFTLIDNAANLGYTRTVNKGLALNPDRDVILLNSDTIVTRRWVEALRFSAYDSPRVATVTALSNNAGAFSAPAFAEYNPIPAHLSPQQMALVVTAAGMGERIDVPTGNGFCMYMRRDAINTLGAFDEEKYPRGYGEENDFCMRAYRAGWHNLVCDKAYVFHKRSQSFQGEKDELVKSGGRQLDQDYPEYRMLIRRFRDVQFNRVRSRIRRALESTPASQALPAIMFVVSTQTGGTPQTNLDLMRAISDRYRCKLLRCDASTLYVSDLIDGQLVEIERHPLARPIDPMTHASAEYDRLVAGILYRHSVALLHIRHIAWHSVNLPVVAKALGLAVAYSFHDFYSICPSLNLLDENLVFCGGKCTATQGECTKSLWPQDSMPPIKHGYVNRWQEIFADFLSSCDAYVTTAPSAASTIVATFPELEGKINVIPHGRDFPGAMQCASGVEGQEKIRILVPGNIGASKGSELIRQIMQLYGSERFEFHFLGVTGGILRDVGIHHGHYDRASFGDKVRQIRPAFGVVLSVWAETYCHTLTEMWACGVPVLGIDLGAVGDRIRASGAGWLVPPGSSPQEVLASFVQIAEDSPGYRERLERVRDWQVGEARWNDTRTMSERYVILYRSLLDQRTAPVKRLGLLYRQKPYVPATAYIRVIAPWHEALEELPVQSRPVDADWLLAGGVDTLHGLVIQRNAIAHAKVPAVLEMLRVKGLPYIYEIDDLLWELPPDHRDYEAYKADSIAISTLIAQAAVVTTSTPALAERIATINPAVVVIPNALSPSIWQEPIPQEEQTLVLARHGLDQPGPRILYMGTASHEPDLEMVWPALEEFLRERPDVELVQIGGGRRLPDAHFIAVPVEHSSYPQFVRWFRTISSAATMAIAPLQASHFNSMKSDIKSLDYGLAGLPTVFSDVVPYRGRVAHGVHGLLVENNTSSWLSGIRRMMGDPELRAMIRDGAAARAGAASVANSLSVIRSVLSDVYGWSLTDSGPVLPEEI</sequence>
<dbReference type="Gene3D" id="3.90.550.10">
    <property type="entry name" value="Spore Coat Polysaccharide Biosynthesis Protein SpsA, Chain A"/>
    <property type="match status" value="1"/>
</dbReference>
<evidence type="ECO:0000313" key="5">
    <source>
        <dbReference type="EMBL" id="SKA27604.1"/>
    </source>
</evidence>
<dbReference type="PANTHER" id="PTHR43179">
    <property type="entry name" value="RHAMNOSYLTRANSFERASE WBBL"/>
    <property type="match status" value="1"/>
</dbReference>
<dbReference type="SUPFAM" id="SSF53756">
    <property type="entry name" value="UDP-Glycosyltransferase/glycogen phosphorylase"/>
    <property type="match status" value="2"/>
</dbReference>
<evidence type="ECO:0000256" key="2">
    <source>
        <dbReference type="ARBA" id="ARBA00022676"/>
    </source>
</evidence>
<evidence type="ECO:0000313" key="6">
    <source>
        <dbReference type="Proteomes" id="UP000190061"/>
    </source>
</evidence>
<accession>A0A1T4SH30</accession>
<dbReference type="InterPro" id="IPR001173">
    <property type="entry name" value="Glyco_trans_2-like"/>
</dbReference>